<dbReference type="AlphaFoldDB" id="A0A927FDE5"/>
<dbReference type="InterPro" id="IPR012910">
    <property type="entry name" value="Plug_dom"/>
</dbReference>
<dbReference type="GO" id="GO:0009279">
    <property type="term" value="C:cell outer membrane"/>
    <property type="evidence" value="ECO:0007669"/>
    <property type="project" value="UniProtKB-SubCell"/>
</dbReference>
<dbReference type="EMBL" id="JACYFG010000051">
    <property type="protein sequence ID" value="MBD5781640.1"/>
    <property type="molecule type" value="Genomic_DNA"/>
</dbReference>
<dbReference type="InterPro" id="IPR039426">
    <property type="entry name" value="TonB-dep_rcpt-like"/>
</dbReference>
<sequence>MISPTNLRGLVNVPNATDRRQSKLPAVMKLACASSVFAFSPSLFSQSENTGGSEETEVFELSPFVIDAKNDSGYYAESTLSGTRLSSSVNDLASAQSVLTKEFLDDIAATSFEDAMKFAPNTGSDTGGISDDPLGNRGLFFNSYRVRGFRLDEGLTTDFLFSAIPGDVYNVQRISMSRGPNSILFGLGSPGGNSNQVSKRAMFDDRSSIQVRFDSDNSRRGVLDVNRVLIDKKLAIRAATVVEESFTHRKPSGREQYRYYLNAVYKPFEKTTMRALWETGEIDQMNVRPWTTTDYFSLWEEAGQPSVTEPASVATPNPEPGLDRLTNGNYALVIDGIDPMNWRRMGRSQLPDREFRNAQGLASITADSELPLYINPVGGGQSVDIDFSNTAFFFEQKLAKNWHLELVYNKQNVTRNVWNTLGANFDKVFVDPNEVLPNGDPNPNFGEKYVEAVASTRFLVDWGVETMRATTSYEFDLSEQFGNFGERFLGKTRMAGLWEERETQGYRPIFRLHDTSGTFNADPFAGFNRVKHRFYIDPENGVYGAPKFADNYPIVWGAEDMASNYPTPAENGLGLAWMPAQDLPQLHTNERLTSNMIAMQSYFWKDRLIGIFGWRDDTLRLWDGPASEYERVNKFFADISTFDPKERWSEFAADIDGSTRTRGLVFRPHRDVSLYFNDSSSFRPVTAGFVDIRGNRLENESGKGQDYGVRWTMLDGKAHLNINWFETELEGERTGQVSGATGIGIRGRVDSLWTILAEQVAGPNDPDYLAAPYRSQGNWADYADTASEGVEISFTANPTKEWRLHFNLSRQENYRSVFGTQAQAYLDEFIPFWDSNDDWKELVRDPDAADTTTQSTFGEMLQELKDARSRLDSLEGAQDGRRPEWSFNMSTAYRFTDGRLKGFTLGGNARWRDAAVIGYPVGDFGQFLVEQPFMGEDSTNVGVFGRYATKVFNDKASWVIQLNINNVLDDDDLIPFEAVDNGNGEFISRWSLPRGRTFILSNTLTF</sequence>
<evidence type="ECO:0000313" key="9">
    <source>
        <dbReference type="Proteomes" id="UP000622317"/>
    </source>
</evidence>
<feature type="domain" description="TonB-dependent receptor plug" evidence="7">
    <location>
        <begin position="89"/>
        <end position="192"/>
    </location>
</feature>
<dbReference type="Proteomes" id="UP000622317">
    <property type="component" value="Unassembled WGS sequence"/>
</dbReference>
<evidence type="ECO:0000256" key="2">
    <source>
        <dbReference type="ARBA" id="ARBA00022448"/>
    </source>
</evidence>
<dbReference type="RefSeq" id="WP_191618724.1">
    <property type="nucleotide sequence ID" value="NZ_JACYFG010000051.1"/>
</dbReference>
<protein>
    <submittedName>
        <fullName evidence="8">TonB-dependent receptor plug domain-containing protein</fullName>
    </submittedName>
</protein>
<dbReference type="InterPro" id="IPR037066">
    <property type="entry name" value="Plug_dom_sf"/>
</dbReference>
<evidence type="ECO:0000256" key="4">
    <source>
        <dbReference type="ARBA" id="ARBA00022692"/>
    </source>
</evidence>
<keyword evidence="5" id="KW-0472">Membrane</keyword>
<accession>A0A927FDE5</accession>
<keyword evidence="9" id="KW-1185">Reference proteome</keyword>
<dbReference type="PANTHER" id="PTHR32552">
    <property type="entry name" value="FERRICHROME IRON RECEPTOR-RELATED"/>
    <property type="match status" value="1"/>
</dbReference>
<organism evidence="8 9">
    <name type="scientific">Pelagicoccus enzymogenes</name>
    <dbReference type="NCBI Taxonomy" id="2773457"/>
    <lineage>
        <taxon>Bacteria</taxon>
        <taxon>Pseudomonadati</taxon>
        <taxon>Verrucomicrobiota</taxon>
        <taxon>Opitutia</taxon>
        <taxon>Puniceicoccales</taxon>
        <taxon>Pelagicoccaceae</taxon>
        <taxon>Pelagicoccus</taxon>
    </lineage>
</organism>
<evidence type="ECO:0000256" key="1">
    <source>
        <dbReference type="ARBA" id="ARBA00004571"/>
    </source>
</evidence>
<keyword evidence="3" id="KW-1134">Transmembrane beta strand</keyword>
<gene>
    <name evidence="8" type="ORF">IEN85_19215</name>
</gene>
<keyword evidence="8" id="KW-0675">Receptor</keyword>
<name>A0A927FDE5_9BACT</name>
<keyword evidence="4" id="KW-0812">Transmembrane</keyword>
<comment type="subcellular location">
    <subcellularLocation>
        <location evidence="1">Cell outer membrane</location>
        <topology evidence="1">Multi-pass membrane protein</topology>
    </subcellularLocation>
</comment>
<evidence type="ECO:0000256" key="3">
    <source>
        <dbReference type="ARBA" id="ARBA00022452"/>
    </source>
</evidence>
<keyword evidence="6" id="KW-0998">Cell outer membrane</keyword>
<dbReference type="Pfam" id="PF07715">
    <property type="entry name" value="Plug"/>
    <property type="match status" value="1"/>
</dbReference>
<dbReference type="GO" id="GO:0015344">
    <property type="term" value="F:siderophore uptake transmembrane transporter activity"/>
    <property type="evidence" value="ECO:0007669"/>
    <property type="project" value="TreeGrafter"/>
</dbReference>
<evidence type="ECO:0000313" key="8">
    <source>
        <dbReference type="EMBL" id="MBD5781640.1"/>
    </source>
</evidence>
<evidence type="ECO:0000256" key="6">
    <source>
        <dbReference type="ARBA" id="ARBA00023237"/>
    </source>
</evidence>
<dbReference type="PANTHER" id="PTHR32552:SF82">
    <property type="entry name" value="FCUA PROTEIN"/>
    <property type="match status" value="1"/>
</dbReference>
<dbReference type="SUPFAM" id="SSF56935">
    <property type="entry name" value="Porins"/>
    <property type="match status" value="1"/>
</dbReference>
<proteinExistence type="predicted"/>
<evidence type="ECO:0000256" key="5">
    <source>
        <dbReference type="ARBA" id="ARBA00023136"/>
    </source>
</evidence>
<keyword evidence="2" id="KW-0813">Transport</keyword>
<dbReference type="Gene3D" id="2.170.130.10">
    <property type="entry name" value="TonB-dependent receptor, plug domain"/>
    <property type="match status" value="1"/>
</dbReference>
<dbReference type="InterPro" id="IPR036942">
    <property type="entry name" value="Beta-barrel_TonB_sf"/>
</dbReference>
<dbReference type="Gene3D" id="2.40.170.20">
    <property type="entry name" value="TonB-dependent receptor, beta-barrel domain"/>
    <property type="match status" value="1"/>
</dbReference>
<reference evidence="8" key="1">
    <citation type="submission" date="2020-09" db="EMBL/GenBank/DDBJ databases">
        <title>Pelagicoccus enzymogenes sp. nov. with an EPS production, isolated from marine sediment.</title>
        <authorList>
            <person name="Feng X."/>
        </authorList>
    </citation>
    <scope>NUCLEOTIDE SEQUENCE</scope>
    <source>
        <strain evidence="8">NFK12</strain>
    </source>
</reference>
<comment type="caution">
    <text evidence="8">The sequence shown here is derived from an EMBL/GenBank/DDBJ whole genome shotgun (WGS) entry which is preliminary data.</text>
</comment>
<evidence type="ECO:0000259" key="7">
    <source>
        <dbReference type="Pfam" id="PF07715"/>
    </source>
</evidence>